<reference evidence="1" key="1">
    <citation type="submission" date="2023-06" db="EMBL/GenBank/DDBJ databases">
        <title>Genome-scale phylogeny and comparative genomics of the fungal order Sordariales.</title>
        <authorList>
            <consortium name="Lawrence Berkeley National Laboratory"/>
            <person name="Hensen N."/>
            <person name="Bonometti L."/>
            <person name="Westerberg I."/>
            <person name="Brannstrom I.O."/>
            <person name="Guillou S."/>
            <person name="Cros-Aarteil S."/>
            <person name="Calhoun S."/>
            <person name="Haridas S."/>
            <person name="Kuo A."/>
            <person name="Mondo S."/>
            <person name="Pangilinan J."/>
            <person name="Riley R."/>
            <person name="Labutti K."/>
            <person name="Andreopoulos B."/>
            <person name="Lipzen A."/>
            <person name="Chen C."/>
            <person name="Yanf M."/>
            <person name="Daum C."/>
            <person name="Ng V."/>
            <person name="Clum A."/>
            <person name="Steindorff A."/>
            <person name="Ohm R."/>
            <person name="Martin F."/>
            <person name="Silar P."/>
            <person name="Natvig D."/>
            <person name="Lalanne C."/>
            <person name="Gautier V."/>
            <person name="Ament-Velasquez S.L."/>
            <person name="Kruys A."/>
            <person name="Hutchinson M.I."/>
            <person name="Powell A.J."/>
            <person name="Barry K."/>
            <person name="Miller A.N."/>
            <person name="Grigoriev I.V."/>
            <person name="Debuchy R."/>
            <person name="Gladieux P."/>
            <person name="Thoren M.H."/>
            <person name="Johannesson H."/>
        </authorList>
    </citation>
    <scope>NUCLEOTIDE SEQUENCE</scope>
    <source>
        <strain evidence="1">CBS 606.72</strain>
    </source>
</reference>
<proteinExistence type="predicted"/>
<dbReference type="EMBL" id="JAULSU010000005">
    <property type="protein sequence ID" value="KAK0617429.1"/>
    <property type="molecule type" value="Genomic_DNA"/>
</dbReference>
<dbReference type="AlphaFoldDB" id="A0AA39WL61"/>
<evidence type="ECO:0000313" key="1">
    <source>
        <dbReference type="EMBL" id="KAK0617429.1"/>
    </source>
</evidence>
<comment type="caution">
    <text evidence="1">The sequence shown here is derived from an EMBL/GenBank/DDBJ whole genome shotgun (WGS) entry which is preliminary data.</text>
</comment>
<sequence>MHGTIPAKLGTRSFDGEAVVVFVLAPPEFTPCRGRRCEGAKHALWTLPPGCLGPRAICCQNRRLLWRASFGLLSKNHSIKRSATALLLFCEVLARNLFRMQPGWTGRFSRWYGVPSSFSGSYPPTLWKRKSSHFVGRGKINLAENLPCPAGRMMVWSVHHRRQDRFQYGQGTMDDGIDKVTAAGADCRWLGRVEIPVRSLEEEQPGSYGWRFLLLFCCLF</sequence>
<dbReference type="Proteomes" id="UP001175000">
    <property type="component" value="Unassembled WGS sequence"/>
</dbReference>
<keyword evidence="2" id="KW-1185">Reference proteome</keyword>
<name>A0AA39WL61_9PEZI</name>
<accession>A0AA39WL61</accession>
<protein>
    <submittedName>
        <fullName evidence="1">Uncharacterized protein</fullName>
    </submittedName>
</protein>
<evidence type="ECO:0000313" key="2">
    <source>
        <dbReference type="Proteomes" id="UP001175000"/>
    </source>
</evidence>
<gene>
    <name evidence="1" type="ORF">B0T14DRAFT_269961</name>
</gene>
<organism evidence="1 2">
    <name type="scientific">Immersiella caudata</name>
    <dbReference type="NCBI Taxonomy" id="314043"/>
    <lineage>
        <taxon>Eukaryota</taxon>
        <taxon>Fungi</taxon>
        <taxon>Dikarya</taxon>
        <taxon>Ascomycota</taxon>
        <taxon>Pezizomycotina</taxon>
        <taxon>Sordariomycetes</taxon>
        <taxon>Sordariomycetidae</taxon>
        <taxon>Sordariales</taxon>
        <taxon>Lasiosphaeriaceae</taxon>
        <taxon>Immersiella</taxon>
    </lineage>
</organism>